<dbReference type="OrthoDB" id="419198at2759"/>
<gene>
    <name evidence="1" type="ORF">SPIL2461_LOCUS10172</name>
</gene>
<dbReference type="AlphaFoldDB" id="A0A812R0R5"/>
<dbReference type="Proteomes" id="UP000649617">
    <property type="component" value="Unassembled WGS sequence"/>
</dbReference>
<dbReference type="EMBL" id="CAJNIZ010018580">
    <property type="protein sequence ID" value="CAE7412517.1"/>
    <property type="molecule type" value="Genomic_DNA"/>
</dbReference>
<organism evidence="1 2">
    <name type="scientific">Symbiodinium pilosum</name>
    <name type="common">Dinoflagellate</name>
    <dbReference type="NCBI Taxonomy" id="2952"/>
    <lineage>
        <taxon>Eukaryota</taxon>
        <taxon>Sar</taxon>
        <taxon>Alveolata</taxon>
        <taxon>Dinophyceae</taxon>
        <taxon>Suessiales</taxon>
        <taxon>Symbiodiniaceae</taxon>
        <taxon>Symbiodinium</taxon>
    </lineage>
</organism>
<comment type="caution">
    <text evidence="1">The sequence shown here is derived from an EMBL/GenBank/DDBJ whole genome shotgun (WGS) entry which is preliminary data.</text>
</comment>
<evidence type="ECO:0000313" key="1">
    <source>
        <dbReference type="EMBL" id="CAE7412517.1"/>
    </source>
</evidence>
<proteinExistence type="predicted"/>
<reference evidence="1" key="1">
    <citation type="submission" date="2021-02" db="EMBL/GenBank/DDBJ databases">
        <authorList>
            <person name="Dougan E. K."/>
            <person name="Rhodes N."/>
            <person name="Thang M."/>
            <person name="Chan C."/>
        </authorList>
    </citation>
    <scope>NUCLEOTIDE SEQUENCE</scope>
</reference>
<keyword evidence="2" id="KW-1185">Reference proteome</keyword>
<feature type="non-terminal residue" evidence="1">
    <location>
        <position position="1"/>
    </location>
</feature>
<name>A0A812R0R5_SYMPI</name>
<evidence type="ECO:0000313" key="2">
    <source>
        <dbReference type="Proteomes" id="UP000649617"/>
    </source>
</evidence>
<sequence length="141" mass="16134">DYLPVQHLFTVWRSGRHTTTAIRGSRAVNSLNKYDVPLHIFVLFDYHEKKTWKYETDRLKHAGWFVTEDELLPLKSLSFGEFTVPVPADSEAYLNRMYGRDWSTTLRSMSALQELKHFSAVGFSNASMAEPTGPLDPVILA</sequence>
<protein>
    <submittedName>
        <fullName evidence="1">Uncharacterized protein</fullName>
    </submittedName>
</protein>
<accession>A0A812R0R5</accession>